<dbReference type="PANTHER" id="PTHR30006">
    <property type="entry name" value="THIAMINE-BINDING PERIPLASMIC PROTEIN-RELATED"/>
    <property type="match status" value="1"/>
</dbReference>
<dbReference type="GO" id="GO:0030975">
    <property type="term" value="F:thiamine binding"/>
    <property type="evidence" value="ECO:0007669"/>
    <property type="project" value="InterPro"/>
</dbReference>
<dbReference type="PANTHER" id="PTHR30006:SF2">
    <property type="entry name" value="ABC TRANSPORTER SUBSTRATE-BINDING PROTEIN"/>
    <property type="match status" value="1"/>
</dbReference>
<dbReference type="PROSITE" id="PS51257">
    <property type="entry name" value="PROKAR_LIPOPROTEIN"/>
    <property type="match status" value="1"/>
</dbReference>
<dbReference type="NCBIfam" id="TIGR01254">
    <property type="entry name" value="sfuA"/>
    <property type="match status" value="1"/>
</dbReference>
<feature type="chain" id="PRO_5021867582" evidence="3">
    <location>
        <begin position="28"/>
        <end position="367"/>
    </location>
</feature>
<keyword evidence="1 3" id="KW-0732">Signal</keyword>
<feature type="signal peptide" evidence="3">
    <location>
        <begin position="1"/>
        <end position="27"/>
    </location>
</feature>
<gene>
    <name evidence="4" type="ORF">FB461_2131</name>
</gene>
<dbReference type="InterPro" id="IPR005948">
    <property type="entry name" value="ThiB-like"/>
</dbReference>
<evidence type="ECO:0000256" key="3">
    <source>
        <dbReference type="SAM" id="SignalP"/>
    </source>
</evidence>
<protein>
    <submittedName>
        <fullName evidence="4">Thiamine transport system substrate-binding protein</fullName>
    </submittedName>
</protein>
<evidence type="ECO:0000313" key="5">
    <source>
        <dbReference type="Proteomes" id="UP000315389"/>
    </source>
</evidence>
<keyword evidence="5" id="KW-1185">Reference proteome</keyword>
<dbReference type="Proteomes" id="UP000315389">
    <property type="component" value="Unassembled WGS sequence"/>
</dbReference>
<evidence type="ECO:0000256" key="2">
    <source>
        <dbReference type="SAM" id="MobiDB-lite"/>
    </source>
</evidence>
<dbReference type="SUPFAM" id="SSF53850">
    <property type="entry name" value="Periplasmic binding protein-like II"/>
    <property type="match status" value="1"/>
</dbReference>
<dbReference type="AlphaFoldDB" id="A0A542ZAN0"/>
<evidence type="ECO:0000313" key="4">
    <source>
        <dbReference type="EMBL" id="TQL57397.1"/>
    </source>
</evidence>
<organism evidence="4 5">
    <name type="scientific">Rarobacter faecitabidus</name>
    <dbReference type="NCBI Taxonomy" id="13243"/>
    <lineage>
        <taxon>Bacteria</taxon>
        <taxon>Bacillati</taxon>
        <taxon>Actinomycetota</taxon>
        <taxon>Actinomycetes</taxon>
        <taxon>Micrococcales</taxon>
        <taxon>Rarobacteraceae</taxon>
        <taxon>Rarobacter</taxon>
    </lineage>
</organism>
<comment type="caution">
    <text evidence="4">The sequence shown here is derived from an EMBL/GenBank/DDBJ whole genome shotgun (WGS) entry which is preliminary data.</text>
</comment>
<evidence type="ECO:0000256" key="1">
    <source>
        <dbReference type="ARBA" id="ARBA00022729"/>
    </source>
</evidence>
<proteinExistence type="predicted"/>
<accession>A0A542ZAN0</accession>
<dbReference type="Gene3D" id="3.40.190.10">
    <property type="entry name" value="Periplasmic binding protein-like II"/>
    <property type="match status" value="2"/>
</dbReference>
<sequence length="367" mass="38324">MSNHPRLRPLAGLAIAGVLVLAGCSQASPTVPSPTTPGTSADGTTEPDAQAGGEVVLIAHDSFTFPDDLLAKFEQETGYTLKVTQSGDGGQLANQLTLTKDAPLADAFFGVDNSFISALIDGGVVDPYRPQSLPADAAGFDADAVGSVAPVDHGYVCVNVDDAWFAEKKIAAPATFEDLTDPAYKGLTVVIDPTASSPGAAFLFATVAAFGEDGYEDYWTDLLANDARVDQGWSDAYYTDFSGAGEGGKYPITVSYNTSPAYTVAEGAKDSSTSALLDTCTSQIEYAGVLAGAKNPAGARAVIDFLVSQDFQDTVAETMYMYPVIDAAVPAEWDKWAPLPESSIDLDPADLSAGRTKWLDAWSQLAG</sequence>
<dbReference type="EMBL" id="VFOS01000004">
    <property type="protein sequence ID" value="TQL57397.1"/>
    <property type="molecule type" value="Genomic_DNA"/>
</dbReference>
<dbReference type="GO" id="GO:0015888">
    <property type="term" value="P:thiamine transport"/>
    <property type="evidence" value="ECO:0007669"/>
    <property type="project" value="InterPro"/>
</dbReference>
<feature type="region of interest" description="Disordered" evidence="2">
    <location>
        <begin position="27"/>
        <end position="48"/>
    </location>
</feature>
<name>A0A542ZAN0_RARFA</name>
<dbReference type="GO" id="GO:0030288">
    <property type="term" value="C:outer membrane-bounded periplasmic space"/>
    <property type="evidence" value="ECO:0007669"/>
    <property type="project" value="TreeGrafter"/>
</dbReference>
<dbReference type="GO" id="GO:0030976">
    <property type="term" value="F:thiamine pyrophosphate binding"/>
    <property type="evidence" value="ECO:0007669"/>
    <property type="project" value="TreeGrafter"/>
</dbReference>
<reference evidence="4 5" key="1">
    <citation type="submission" date="2019-06" db="EMBL/GenBank/DDBJ databases">
        <title>Sequencing the genomes of 1000 actinobacteria strains.</title>
        <authorList>
            <person name="Klenk H.-P."/>
        </authorList>
    </citation>
    <scope>NUCLEOTIDE SEQUENCE [LARGE SCALE GENOMIC DNA]</scope>
    <source>
        <strain evidence="4 5">DSM 4813</strain>
    </source>
</reference>
<dbReference type="Pfam" id="PF13343">
    <property type="entry name" value="SBP_bac_6"/>
    <property type="match status" value="1"/>
</dbReference>